<evidence type="ECO:0000256" key="1">
    <source>
        <dbReference type="SAM" id="Phobius"/>
    </source>
</evidence>
<gene>
    <name evidence="2" type="ORF">ACFWJN_03850</name>
</gene>
<name>A0ABW6FGP0_9ACTN</name>
<feature type="transmembrane region" description="Helical" evidence="1">
    <location>
        <begin position="339"/>
        <end position="358"/>
    </location>
</feature>
<protein>
    <submittedName>
        <fullName evidence="2">Low temperature requirement protein A</fullName>
    </submittedName>
</protein>
<sequence length="437" mass="46650">MLELEEESAIPRAEEDDRWDTSVVVSGAMKEFGSPEPAFGATPAAERSRHAGWLELFFDLVFVALAAQLAHSLHGDPGPADFAVFLALYFPPWWTWINLTVAANLFDEDSTRRRLLMLTAMLCLAVMTVAVTEATDERSAAYALGYAGSRLVLLGLWWPSTRRAIVPGGALVPMWRPLSYCLASAVGWVASVLVPTPWRFVMWAGLLAAEIGVLLTARPGGMPRRLHVGHLVERVGLFVIIVFGESVIGLITSLDAEWTAAAGWVALIGFVMLAALWWSYFDFGSAAAEHVLGAATERRAFPLARDVTGFLHFFVTAAVVAMAGGLATAVEEAGQGHTHLAHGAVVALAGGLALYHAAHAAISLRFGRRLWIVATWAGPGIGVPLAVIAFAGHLAPWQVVGLLTAEVLAHLLYARWASARAPAAGADAQTAARAPRT</sequence>
<proteinExistence type="predicted"/>
<keyword evidence="1" id="KW-0812">Transmembrane</keyword>
<dbReference type="InterPro" id="IPR010640">
    <property type="entry name" value="Low_temperature_requirement_A"/>
</dbReference>
<keyword evidence="3" id="KW-1185">Reference proteome</keyword>
<evidence type="ECO:0000313" key="2">
    <source>
        <dbReference type="EMBL" id="MFD5098109.1"/>
    </source>
</evidence>
<dbReference type="RefSeq" id="WP_386708479.1">
    <property type="nucleotide sequence ID" value="NZ_JBHXIJ010000013.1"/>
</dbReference>
<dbReference type="Proteomes" id="UP001598448">
    <property type="component" value="Unassembled WGS sequence"/>
</dbReference>
<feature type="transmembrane region" description="Helical" evidence="1">
    <location>
        <begin position="307"/>
        <end position="327"/>
    </location>
</feature>
<keyword evidence="1" id="KW-1133">Transmembrane helix</keyword>
<feature type="transmembrane region" description="Helical" evidence="1">
    <location>
        <begin position="53"/>
        <end position="70"/>
    </location>
</feature>
<evidence type="ECO:0000313" key="3">
    <source>
        <dbReference type="Proteomes" id="UP001598448"/>
    </source>
</evidence>
<dbReference type="Pfam" id="PF06772">
    <property type="entry name" value="LtrA"/>
    <property type="match status" value="1"/>
</dbReference>
<keyword evidence="1" id="KW-0472">Membrane</keyword>
<dbReference type="PANTHER" id="PTHR36840:SF1">
    <property type="entry name" value="BLL5714 PROTEIN"/>
    <property type="match status" value="1"/>
</dbReference>
<feature type="transmembrane region" description="Helical" evidence="1">
    <location>
        <begin position="231"/>
        <end position="252"/>
    </location>
</feature>
<comment type="caution">
    <text evidence="2">The sequence shown here is derived from an EMBL/GenBank/DDBJ whole genome shotgun (WGS) entry which is preliminary data.</text>
</comment>
<feature type="transmembrane region" description="Helical" evidence="1">
    <location>
        <begin position="258"/>
        <end position="278"/>
    </location>
</feature>
<reference evidence="2 3" key="1">
    <citation type="submission" date="2024-09" db="EMBL/GenBank/DDBJ databases">
        <title>The Natural Products Discovery Center: Release of the First 8490 Sequenced Strains for Exploring Actinobacteria Biosynthetic Diversity.</title>
        <authorList>
            <person name="Kalkreuter E."/>
            <person name="Kautsar S.A."/>
            <person name="Yang D."/>
            <person name="Bader C.D."/>
            <person name="Teijaro C.N."/>
            <person name="Fluegel L."/>
            <person name="Davis C.M."/>
            <person name="Simpson J.R."/>
            <person name="Lauterbach L."/>
            <person name="Steele A.D."/>
            <person name="Gui C."/>
            <person name="Meng S."/>
            <person name="Li G."/>
            <person name="Viehrig K."/>
            <person name="Ye F."/>
            <person name="Su P."/>
            <person name="Kiefer A.F."/>
            <person name="Nichols A."/>
            <person name="Cepeda A.J."/>
            <person name="Yan W."/>
            <person name="Fan B."/>
            <person name="Jiang Y."/>
            <person name="Adhikari A."/>
            <person name="Zheng C.-J."/>
            <person name="Schuster L."/>
            <person name="Cowan T.M."/>
            <person name="Smanski M.J."/>
            <person name="Chevrette M.G."/>
            <person name="De Carvalho L.P.S."/>
            <person name="Shen B."/>
        </authorList>
    </citation>
    <scope>NUCLEOTIDE SEQUENCE [LARGE SCALE GENOMIC DNA]</scope>
    <source>
        <strain evidence="2 3">NPDC058348</strain>
    </source>
</reference>
<feature type="transmembrane region" description="Helical" evidence="1">
    <location>
        <begin position="115"/>
        <end position="134"/>
    </location>
</feature>
<accession>A0ABW6FGP0</accession>
<dbReference type="PANTHER" id="PTHR36840">
    <property type="entry name" value="BLL5714 PROTEIN"/>
    <property type="match status" value="1"/>
</dbReference>
<feature type="transmembrane region" description="Helical" evidence="1">
    <location>
        <begin position="140"/>
        <end position="158"/>
    </location>
</feature>
<feature type="transmembrane region" description="Helical" evidence="1">
    <location>
        <begin position="200"/>
        <end position="219"/>
    </location>
</feature>
<feature type="transmembrane region" description="Helical" evidence="1">
    <location>
        <begin position="82"/>
        <end position="103"/>
    </location>
</feature>
<feature type="transmembrane region" description="Helical" evidence="1">
    <location>
        <begin position="178"/>
        <end position="194"/>
    </location>
</feature>
<feature type="transmembrane region" description="Helical" evidence="1">
    <location>
        <begin position="370"/>
        <end position="391"/>
    </location>
</feature>
<feature type="transmembrane region" description="Helical" evidence="1">
    <location>
        <begin position="397"/>
        <end position="414"/>
    </location>
</feature>
<organism evidence="2 3">
    <name type="scientific">Streptomyces albidochromogenes</name>
    <dbReference type="NCBI Taxonomy" id="329524"/>
    <lineage>
        <taxon>Bacteria</taxon>
        <taxon>Bacillati</taxon>
        <taxon>Actinomycetota</taxon>
        <taxon>Actinomycetes</taxon>
        <taxon>Kitasatosporales</taxon>
        <taxon>Streptomycetaceae</taxon>
        <taxon>Streptomyces</taxon>
    </lineage>
</organism>
<dbReference type="EMBL" id="JBHXIJ010000013">
    <property type="protein sequence ID" value="MFD5098109.1"/>
    <property type="molecule type" value="Genomic_DNA"/>
</dbReference>